<dbReference type="AlphaFoldDB" id="A0A1B9G0X9"/>
<keyword evidence="4" id="KW-0808">Transferase</keyword>
<dbReference type="CDD" id="cd16651">
    <property type="entry name" value="SPL-RING_NSE2"/>
    <property type="match status" value="1"/>
</dbReference>
<evidence type="ECO:0000313" key="13">
    <source>
        <dbReference type="EMBL" id="OCF24671.1"/>
    </source>
</evidence>
<dbReference type="Pfam" id="PF11789">
    <property type="entry name" value="zf-Nse"/>
    <property type="match status" value="1"/>
</dbReference>
<evidence type="ECO:0000256" key="10">
    <source>
        <dbReference type="PROSITE-ProRule" id="PRU00452"/>
    </source>
</evidence>
<dbReference type="SUPFAM" id="SSF57850">
    <property type="entry name" value="RING/U-box"/>
    <property type="match status" value="1"/>
</dbReference>
<dbReference type="PROSITE" id="PS51044">
    <property type="entry name" value="ZF_SP_RING"/>
    <property type="match status" value="1"/>
</dbReference>
<dbReference type="PANTHER" id="PTHR21330">
    <property type="entry name" value="E3 SUMO-PROTEIN LIGASE NSE2"/>
    <property type="match status" value="1"/>
</dbReference>
<name>A0A1B9G0X9_9TREE</name>
<keyword evidence="8" id="KW-0862">Zinc</keyword>
<dbReference type="UniPathway" id="UPA00886"/>
<keyword evidence="15" id="KW-1185">Reference proteome</keyword>
<organism evidence="13">
    <name type="scientific">Kwoniella bestiolae CBS 10118</name>
    <dbReference type="NCBI Taxonomy" id="1296100"/>
    <lineage>
        <taxon>Eukaryota</taxon>
        <taxon>Fungi</taxon>
        <taxon>Dikarya</taxon>
        <taxon>Basidiomycota</taxon>
        <taxon>Agaricomycotina</taxon>
        <taxon>Tremellomycetes</taxon>
        <taxon>Tremellales</taxon>
        <taxon>Cryptococcaceae</taxon>
        <taxon>Kwoniella</taxon>
    </lineage>
</organism>
<keyword evidence="5" id="KW-0479">Metal-binding</keyword>
<dbReference type="GO" id="GO:0030915">
    <property type="term" value="C:Smc5-Smc6 complex"/>
    <property type="evidence" value="ECO:0007669"/>
    <property type="project" value="InterPro"/>
</dbReference>
<dbReference type="GO" id="GO:0000724">
    <property type="term" value="P:double-strand break repair via homologous recombination"/>
    <property type="evidence" value="ECO:0007669"/>
    <property type="project" value="InterPro"/>
</dbReference>
<comment type="subcellular location">
    <subcellularLocation>
        <location evidence="1">Nucleus</location>
    </subcellularLocation>
</comment>
<feature type="compositionally biased region" description="Basic and acidic residues" evidence="11">
    <location>
        <begin position="279"/>
        <end position="293"/>
    </location>
</feature>
<feature type="region of interest" description="Disordered" evidence="11">
    <location>
        <begin position="1"/>
        <end position="58"/>
    </location>
</feature>
<feature type="domain" description="SP-RING-type" evidence="12">
    <location>
        <begin position="201"/>
        <end position="286"/>
    </location>
</feature>
<dbReference type="RefSeq" id="XP_019045741.1">
    <property type="nucleotide sequence ID" value="XM_019192744.1"/>
</dbReference>
<gene>
    <name evidence="13" type="ORF">I302_06132</name>
    <name evidence="14" type="ORF">I302_106607</name>
</gene>
<protein>
    <recommendedName>
        <fullName evidence="12">SP-RING-type domain-containing protein</fullName>
    </recommendedName>
</protein>
<feature type="region of interest" description="Disordered" evidence="11">
    <location>
        <begin position="188"/>
        <end position="208"/>
    </location>
</feature>
<dbReference type="OrthoDB" id="26899at2759"/>
<reference evidence="13" key="1">
    <citation type="submission" date="2013-07" db="EMBL/GenBank/DDBJ databases">
        <title>The Genome Sequence of Cryptococcus bestiolae CBS10118.</title>
        <authorList>
            <consortium name="The Broad Institute Genome Sequencing Platform"/>
            <person name="Cuomo C."/>
            <person name="Litvintseva A."/>
            <person name="Chen Y."/>
            <person name="Heitman J."/>
            <person name="Sun S."/>
            <person name="Springer D."/>
            <person name="Dromer F."/>
            <person name="Young S.K."/>
            <person name="Zeng Q."/>
            <person name="Gargeya S."/>
            <person name="Fitzgerald M."/>
            <person name="Abouelleil A."/>
            <person name="Alvarado L."/>
            <person name="Berlin A.M."/>
            <person name="Chapman S.B."/>
            <person name="Dewar J."/>
            <person name="Goldberg J."/>
            <person name="Griggs A."/>
            <person name="Gujja S."/>
            <person name="Hansen M."/>
            <person name="Howarth C."/>
            <person name="Imamovic A."/>
            <person name="Larimer J."/>
            <person name="McCowan C."/>
            <person name="Murphy C."/>
            <person name="Pearson M."/>
            <person name="Priest M."/>
            <person name="Roberts A."/>
            <person name="Saif S."/>
            <person name="Shea T."/>
            <person name="Sykes S."/>
            <person name="Wortman J."/>
            <person name="Nusbaum C."/>
            <person name="Birren B."/>
        </authorList>
    </citation>
    <scope>NUCLEOTIDE SEQUENCE [LARGE SCALE GENOMIC DNA]</scope>
    <source>
        <strain evidence="13">CBS 10118</strain>
    </source>
</reference>
<feature type="compositionally biased region" description="Acidic residues" evidence="11">
    <location>
        <begin position="196"/>
        <end position="206"/>
    </location>
</feature>
<feature type="compositionally biased region" description="Acidic residues" evidence="11">
    <location>
        <begin position="294"/>
        <end position="313"/>
    </location>
</feature>
<dbReference type="InterPro" id="IPR013083">
    <property type="entry name" value="Znf_RING/FYVE/PHD"/>
</dbReference>
<reference evidence="14" key="4">
    <citation type="submission" date="2024-02" db="EMBL/GenBank/DDBJ databases">
        <title>Comparative genomics of Cryptococcus and Kwoniella reveals pathogenesis evolution and contrasting modes of karyotype evolution via chromosome fusion or intercentromeric recombination.</title>
        <authorList>
            <person name="Coelho M.A."/>
            <person name="David-Palma M."/>
            <person name="Shea T."/>
            <person name="Bowers K."/>
            <person name="McGinley-Smith S."/>
            <person name="Mohammad A.W."/>
            <person name="Gnirke A."/>
            <person name="Yurkov A.M."/>
            <person name="Nowrousian M."/>
            <person name="Sun S."/>
            <person name="Cuomo C.A."/>
            <person name="Heitman J."/>
        </authorList>
    </citation>
    <scope>NUCLEOTIDE SEQUENCE</scope>
    <source>
        <strain evidence="14">CBS 10118</strain>
    </source>
</reference>
<evidence type="ECO:0000313" key="14">
    <source>
        <dbReference type="EMBL" id="WVW84573.1"/>
    </source>
</evidence>
<comment type="similarity">
    <text evidence="3">Belongs to the NSE2 family.</text>
</comment>
<evidence type="ECO:0000256" key="7">
    <source>
        <dbReference type="ARBA" id="ARBA00022786"/>
    </source>
</evidence>
<dbReference type="KEGG" id="kbi:30210531"/>
<evidence type="ECO:0000259" key="12">
    <source>
        <dbReference type="PROSITE" id="PS51044"/>
    </source>
</evidence>
<comment type="pathway">
    <text evidence="2">Protein modification; protein sumoylation.</text>
</comment>
<dbReference type="Gene3D" id="3.30.40.10">
    <property type="entry name" value="Zinc/RING finger domain, C3HC4 (zinc finger)"/>
    <property type="match status" value="1"/>
</dbReference>
<evidence type="ECO:0000256" key="3">
    <source>
        <dbReference type="ARBA" id="ARBA00008212"/>
    </source>
</evidence>
<evidence type="ECO:0000256" key="5">
    <source>
        <dbReference type="ARBA" id="ARBA00022723"/>
    </source>
</evidence>
<evidence type="ECO:0000256" key="2">
    <source>
        <dbReference type="ARBA" id="ARBA00004718"/>
    </source>
</evidence>
<dbReference type="Proteomes" id="UP000092730">
    <property type="component" value="Chromosome 5"/>
</dbReference>
<keyword evidence="7" id="KW-0833">Ubl conjugation pathway</keyword>
<dbReference type="EMBL" id="KI894022">
    <property type="protein sequence ID" value="OCF24671.1"/>
    <property type="molecule type" value="Genomic_DNA"/>
</dbReference>
<evidence type="ECO:0000256" key="11">
    <source>
        <dbReference type="SAM" id="MobiDB-lite"/>
    </source>
</evidence>
<keyword evidence="6 10" id="KW-0863">Zinc-finger</keyword>
<evidence type="ECO:0000313" key="15">
    <source>
        <dbReference type="Proteomes" id="UP000092730"/>
    </source>
</evidence>
<dbReference type="InterPro" id="IPR026846">
    <property type="entry name" value="Nse2(Mms21)"/>
</dbReference>
<feature type="compositionally biased region" description="Polar residues" evidence="11">
    <location>
        <begin position="47"/>
        <end position="56"/>
    </location>
</feature>
<dbReference type="GO" id="GO:0005634">
    <property type="term" value="C:nucleus"/>
    <property type="evidence" value="ECO:0007669"/>
    <property type="project" value="UniProtKB-SubCell"/>
</dbReference>
<reference evidence="14" key="2">
    <citation type="submission" date="2013-07" db="EMBL/GenBank/DDBJ databases">
        <authorList>
            <consortium name="The Broad Institute Genome Sequencing Platform"/>
            <person name="Cuomo C."/>
            <person name="Litvintseva A."/>
            <person name="Chen Y."/>
            <person name="Heitman J."/>
            <person name="Sun S."/>
            <person name="Springer D."/>
            <person name="Dromer F."/>
            <person name="Young S.K."/>
            <person name="Zeng Q."/>
            <person name="Gargeya S."/>
            <person name="Fitzgerald M."/>
            <person name="Abouelleil A."/>
            <person name="Alvarado L."/>
            <person name="Berlin A.M."/>
            <person name="Chapman S.B."/>
            <person name="Dewar J."/>
            <person name="Goldberg J."/>
            <person name="Griggs A."/>
            <person name="Gujja S."/>
            <person name="Hansen M."/>
            <person name="Howarth C."/>
            <person name="Imamovic A."/>
            <person name="Larimer J."/>
            <person name="McCowan C."/>
            <person name="Murphy C."/>
            <person name="Pearson M."/>
            <person name="Priest M."/>
            <person name="Roberts A."/>
            <person name="Saif S."/>
            <person name="Shea T."/>
            <person name="Sykes S."/>
            <person name="Wortman J."/>
            <person name="Nusbaum C."/>
            <person name="Birren B."/>
        </authorList>
    </citation>
    <scope>NUCLEOTIDE SEQUENCE</scope>
    <source>
        <strain evidence="14">CBS 10118</strain>
    </source>
</reference>
<dbReference type="GeneID" id="30210531"/>
<evidence type="ECO:0000256" key="9">
    <source>
        <dbReference type="ARBA" id="ARBA00023242"/>
    </source>
</evidence>
<evidence type="ECO:0000256" key="1">
    <source>
        <dbReference type="ARBA" id="ARBA00004123"/>
    </source>
</evidence>
<keyword evidence="9" id="KW-0539">Nucleus</keyword>
<feature type="region of interest" description="Disordered" evidence="11">
    <location>
        <begin position="276"/>
        <end position="313"/>
    </location>
</feature>
<dbReference type="GO" id="GO:0016925">
    <property type="term" value="P:protein sumoylation"/>
    <property type="evidence" value="ECO:0007669"/>
    <property type="project" value="UniProtKB-UniPathway"/>
</dbReference>
<proteinExistence type="inferred from homology"/>
<feature type="compositionally biased region" description="Acidic residues" evidence="11">
    <location>
        <begin position="29"/>
        <end position="38"/>
    </location>
</feature>
<dbReference type="EMBL" id="CP144545">
    <property type="protein sequence ID" value="WVW84573.1"/>
    <property type="molecule type" value="Genomic_DNA"/>
</dbReference>
<evidence type="ECO:0000256" key="8">
    <source>
        <dbReference type="ARBA" id="ARBA00022833"/>
    </source>
</evidence>
<evidence type="ECO:0000256" key="6">
    <source>
        <dbReference type="ARBA" id="ARBA00022771"/>
    </source>
</evidence>
<dbReference type="STRING" id="1296100.A0A1B9G0X9"/>
<reference evidence="13" key="3">
    <citation type="submission" date="2014-01" db="EMBL/GenBank/DDBJ databases">
        <title>Evolution of pathogenesis and genome organization in the Tremellales.</title>
        <authorList>
            <person name="Cuomo C."/>
            <person name="Litvintseva A."/>
            <person name="Heitman J."/>
            <person name="Chen Y."/>
            <person name="Sun S."/>
            <person name="Springer D."/>
            <person name="Dromer F."/>
            <person name="Young S."/>
            <person name="Zeng Q."/>
            <person name="Chapman S."/>
            <person name="Gujja S."/>
            <person name="Saif S."/>
            <person name="Birren B."/>
        </authorList>
    </citation>
    <scope>NUCLEOTIDE SEQUENCE</scope>
    <source>
        <strain evidence="13">CBS 10118</strain>
    </source>
</reference>
<dbReference type="GO" id="GO:0008270">
    <property type="term" value="F:zinc ion binding"/>
    <property type="evidence" value="ECO:0007669"/>
    <property type="project" value="UniProtKB-KW"/>
</dbReference>
<evidence type="ECO:0000256" key="4">
    <source>
        <dbReference type="ARBA" id="ARBA00022679"/>
    </source>
</evidence>
<dbReference type="VEuPathDB" id="FungiDB:I302_06132"/>
<dbReference type="InterPro" id="IPR004181">
    <property type="entry name" value="Znf_MIZ"/>
</dbReference>
<dbReference type="GO" id="GO:0061665">
    <property type="term" value="F:SUMO ligase activity"/>
    <property type="evidence" value="ECO:0007669"/>
    <property type="project" value="TreeGrafter"/>
</dbReference>
<accession>A0A1B9G0X9</accession>
<dbReference type="PANTHER" id="PTHR21330:SF1">
    <property type="entry name" value="E3 SUMO-PROTEIN LIGASE NSE2"/>
    <property type="match status" value="1"/>
</dbReference>
<sequence>MPIRVSSDELPEAGPSRNSNSPRSSPGLDGDDDLIEEEGWTKETFENRSITKQNPAATPLLRTTMDKLKEVITRIEEGLELAKETAIALEDSKQDEPSIDDVEAAFFKALDQRQLLDIRIEALKELMAQLQAGQDFPNIESSYEELATPKETEYLAKSKRAKYKNSTEYAEFRSAIWEINHTTACPPVSQWLEKGPDDESDDDEIDIGGTTQTYRCPITLTLYQDATTSNKCGHSFSRAAIMDLIDSAKKQRRVSKCPVTGCAAVLEKSDLKANPSLQKRADEFARRERRREDEREEGDDTIAIDDDEEDGDY</sequence>
<feature type="compositionally biased region" description="Low complexity" evidence="11">
    <location>
        <begin position="15"/>
        <end position="28"/>
    </location>
</feature>